<dbReference type="EMBL" id="JAOPGA020001213">
    <property type="protein sequence ID" value="KAL0486279.1"/>
    <property type="molecule type" value="Genomic_DNA"/>
</dbReference>
<reference evidence="1 2" key="1">
    <citation type="submission" date="2024-03" db="EMBL/GenBank/DDBJ databases">
        <title>The Acrasis kona genome and developmental transcriptomes reveal deep origins of eukaryotic multicellular pathways.</title>
        <authorList>
            <person name="Sheikh S."/>
            <person name="Fu C.-J."/>
            <person name="Brown M.W."/>
            <person name="Baldauf S.L."/>
        </authorList>
    </citation>
    <scope>NUCLEOTIDE SEQUENCE [LARGE SCALE GENOMIC DNA]</scope>
    <source>
        <strain evidence="1 2">ATCC MYA-3509</strain>
    </source>
</reference>
<comment type="caution">
    <text evidence="1">The sequence shown here is derived from an EMBL/GenBank/DDBJ whole genome shotgun (WGS) entry which is preliminary data.</text>
</comment>
<name>A0AAW2ZA47_9EUKA</name>
<dbReference type="AlphaFoldDB" id="A0AAW2ZA47"/>
<gene>
    <name evidence="1" type="ORF">AKO1_011968</name>
</gene>
<organism evidence="1 2">
    <name type="scientific">Acrasis kona</name>
    <dbReference type="NCBI Taxonomy" id="1008807"/>
    <lineage>
        <taxon>Eukaryota</taxon>
        <taxon>Discoba</taxon>
        <taxon>Heterolobosea</taxon>
        <taxon>Tetramitia</taxon>
        <taxon>Eutetramitia</taxon>
        <taxon>Acrasidae</taxon>
        <taxon>Acrasis</taxon>
    </lineage>
</organism>
<sequence length="153" mass="17884">MGSQPSVEDPNELDFSTLFVECVPNHQILWPTLSNSYKRPESAYWINDSPIFDVGIHTLKLAFEVMMSKELKTRVVRRNDLKNQITWEQKTIMREYIDWITVEFVGNDKTSTFYAISRSSASRFDFGTNSRRLYRLVECVKQELQNPLPLSIV</sequence>
<evidence type="ECO:0000313" key="2">
    <source>
        <dbReference type="Proteomes" id="UP001431209"/>
    </source>
</evidence>
<protein>
    <submittedName>
        <fullName evidence="1">Uncharacterized protein</fullName>
    </submittedName>
</protein>
<dbReference type="Proteomes" id="UP001431209">
    <property type="component" value="Unassembled WGS sequence"/>
</dbReference>
<keyword evidence="2" id="KW-1185">Reference proteome</keyword>
<proteinExistence type="predicted"/>
<evidence type="ECO:0000313" key="1">
    <source>
        <dbReference type="EMBL" id="KAL0486279.1"/>
    </source>
</evidence>
<accession>A0AAW2ZA47</accession>